<dbReference type="GO" id="GO:0016740">
    <property type="term" value="F:transferase activity"/>
    <property type="evidence" value="ECO:0007669"/>
    <property type="project" value="UniProtKB-KW"/>
</dbReference>
<dbReference type="PROSITE" id="PS51278">
    <property type="entry name" value="GATASE_TYPE_2"/>
    <property type="match status" value="1"/>
</dbReference>
<dbReference type="PANTHER" id="PTHR42824">
    <property type="entry name" value="GLUTAMINE AMIDOTRANSFERASE"/>
    <property type="match status" value="1"/>
</dbReference>
<dbReference type="PATRIC" id="fig|1365965.3.peg.2157"/>
<dbReference type="InterPro" id="IPR017932">
    <property type="entry name" value="GATase_2_dom"/>
</dbReference>
<dbReference type="AlphaFoldDB" id="A0A0L7ARM2"/>
<evidence type="ECO:0000313" key="4">
    <source>
        <dbReference type="Proteomes" id="UP000037193"/>
    </source>
</evidence>
<dbReference type="Gene3D" id="3.60.20.10">
    <property type="entry name" value="Glutamine Phosphoribosylpyrophosphate, subunit 1, domain 1"/>
    <property type="match status" value="1"/>
</dbReference>
<feature type="signal peptide" evidence="1">
    <location>
        <begin position="1"/>
        <end position="24"/>
    </location>
</feature>
<keyword evidence="3" id="KW-0808">Transferase</keyword>
<dbReference type="Proteomes" id="UP000037193">
    <property type="component" value="Unassembled WGS sequence"/>
</dbReference>
<protein>
    <submittedName>
        <fullName evidence="3">Glutamine amidotransferase</fullName>
    </submittedName>
</protein>
<dbReference type="InterPro" id="IPR029055">
    <property type="entry name" value="Ntn_hydrolases_N"/>
</dbReference>
<organism evidence="3 4">
    <name type="scientific">Bifidobacterium breve MCC 1128</name>
    <dbReference type="NCBI Taxonomy" id="1365965"/>
    <lineage>
        <taxon>Bacteria</taxon>
        <taxon>Bacillati</taxon>
        <taxon>Actinomycetota</taxon>
        <taxon>Actinomycetes</taxon>
        <taxon>Bifidobacteriales</taxon>
        <taxon>Bifidobacteriaceae</taxon>
        <taxon>Bifidobacterium</taxon>
    </lineage>
</organism>
<feature type="chain" id="PRO_5039374776" evidence="1">
    <location>
        <begin position="25"/>
        <end position="300"/>
    </location>
</feature>
<sequence>MAARRNMARVSYLTMCRLLGYATAGFNLSLNAVLGQGNVEDFRELSEIHNDGWGVAQLADPTSAPYVRDGGAPTPETGTKIYKSTIAARADSTFEALASEPARGAIWHLRLASSNLPLIMENQHPFYANGLSFIHNGDISDANGRNIVTNRSYPVDHSVFLSTGGRSDSAIFFAVILEYVGFGFPLDEAVAQAVRELRQAYPKSSYNCMIQSEDQLIALCAAGREKTSPRIVEIYDEYGRGKQAADYRVMRYRALNDENGDPAGVVVSSSGYEQEGWDVLENDQMIIASNRNGTYRLRSI</sequence>
<dbReference type="EMBL" id="AVQD01000020">
    <property type="protein sequence ID" value="KOA37678.1"/>
    <property type="molecule type" value="Genomic_DNA"/>
</dbReference>
<keyword evidence="1" id="KW-0732">Signal</keyword>
<keyword evidence="3" id="KW-0315">Glutamine amidotransferase</keyword>
<evidence type="ECO:0000256" key="1">
    <source>
        <dbReference type="SAM" id="SignalP"/>
    </source>
</evidence>
<dbReference type="Pfam" id="PF13522">
    <property type="entry name" value="GATase_6"/>
    <property type="match status" value="1"/>
</dbReference>
<proteinExistence type="predicted"/>
<accession>A0A0L7ARM2</accession>
<evidence type="ECO:0000313" key="3">
    <source>
        <dbReference type="EMBL" id="KOA37678.1"/>
    </source>
</evidence>
<reference evidence="3 4" key="1">
    <citation type="journal article" date="2015" name="Int J Genomics">
        <title>Comparative Genomics Revealed Genetic Diversity and Species/Strain-Level Differences in Carbohydrate Metabolism of Three Probiotic Bifidobacterial Species.</title>
        <authorList>
            <person name="Odamaki T."/>
            <person name="Horigome A."/>
            <person name="Sugahara H."/>
            <person name="Hashikura N."/>
            <person name="Minami J."/>
            <person name="Xiao J.Z."/>
            <person name="Abe F."/>
        </authorList>
    </citation>
    <scope>NUCLEOTIDE SEQUENCE [LARGE SCALE GENOMIC DNA]</scope>
    <source>
        <strain evidence="3 4">MCC 1128</strain>
    </source>
</reference>
<evidence type="ECO:0000259" key="2">
    <source>
        <dbReference type="PROSITE" id="PS51278"/>
    </source>
</evidence>
<dbReference type="SUPFAM" id="SSF56235">
    <property type="entry name" value="N-terminal nucleophile aminohydrolases (Ntn hydrolases)"/>
    <property type="match status" value="1"/>
</dbReference>
<gene>
    <name evidence="3" type="ORF">BBM1128_10685</name>
</gene>
<feature type="domain" description="Glutamine amidotransferase type-2" evidence="2">
    <location>
        <begin position="16"/>
        <end position="300"/>
    </location>
</feature>
<name>A0A0L7ARM2_BIFBR</name>
<dbReference type="CDD" id="cd01908">
    <property type="entry name" value="YafJ"/>
    <property type="match status" value="1"/>
</dbReference>
<comment type="caution">
    <text evidence="3">The sequence shown here is derived from an EMBL/GenBank/DDBJ whole genome shotgun (WGS) entry which is preliminary data.</text>
</comment>
<dbReference type="PANTHER" id="PTHR42824:SF1">
    <property type="entry name" value="GLUTAMINE AMIDOTRANSFERASE YAFJ-RELATED"/>
    <property type="match status" value="1"/>
</dbReference>